<dbReference type="InterPro" id="IPR009594">
    <property type="entry name" value="Tscrpt_reg_HTH_AraC_N"/>
</dbReference>
<dbReference type="PROSITE" id="PS00041">
    <property type="entry name" value="HTH_ARAC_FAMILY_1"/>
    <property type="match status" value="1"/>
</dbReference>
<evidence type="ECO:0000256" key="3">
    <source>
        <dbReference type="ARBA" id="ARBA00023163"/>
    </source>
</evidence>
<sequence>MINNFDRNIELIDGIETDYMRFLYYDFEKPYSGCYKSYENNRICTILKGQKKLRVDESDNFYYGKDEFIILPPNSKVEMEMKTPTKALVLEIEQGIIKNVVNKVNCDIKSNISPKDKNIFLGKKNQNINEIFGKIIKTNFSLEKNKYFLMDLYIQEMLYNILKIQGSEDILTKEHTHPISIATKYIRENYNKNIKIKDIANYLNMSESNFSIQFKNIVGMTPNLYLKEIKLKKSINLLKEKNVTEVAYDLGYENISYFISQFKNKYGHTPKQYQKIKQKRTL</sequence>
<evidence type="ECO:0000259" key="4">
    <source>
        <dbReference type="PROSITE" id="PS01124"/>
    </source>
</evidence>
<evidence type="ECO:0000256" key="1">
    <source>
        <dbReference type="ARBA" id="ARBA00023015"/>
    </source>
</evidence>
<dbReference type="InterPro" id="IPR018062">
    <property type="entry name" value="HTH_AraC-typ_CS"/>
</dbReference>
<dbReference type="InterPro" id="IPR018060">
    <property type="entry name" value="HTH_AraC"/>
</dbReference>
<feature type="domain" description="HTH araC/xylS-type" evidence="4">
    <location>
        <begin position="180"/>
        <end position="276"/>
    </location>
</feature>
<dbReference type="InterPro" id="IPR009057">
    <property type="entry name" value="Homeodomain-like_sf"/>
</dbReference>
<dbReference type="Pfam" id="PF06719">
    <property type="entry name" value="AraC_N"/>
    <property type="match status" value="1"/>
</dbReference>
<dbReference type="Proteomes" id="UP001222800">
    <property type="component" value="Chromosome"/>
</dbReference>
<keyword evidence="3" id="KW-0804">Transcription</keyword>
<dbReference type="InterPro" id="IPR020449">
    <property type="entry name" value="Tscrpt_reg_AraC-type_HTH"/>
</dbReference>
<dbReference type="PANTHER" id="PTHR43280:SF2">
    <property type="entry name" value="HTH-TYPE TRANSCRIPTIONAL REGULATOR EXSA"/>
    <property type="match status" value="1"/>
</dbReference>
<reference evidence="5 6" key="1">
    <citation type="submission" date="2023-03" db="EMBL/GenBank/DDBJ databases">
        <title>Complete genome sequence of Tepidibacter sp. SWIR-1, isolated from a deep-sea hydrothermal vent.</title>
        <authorList>
            <person name="Li X."/>
        </authorList>
    </citation>
    <scope>NUCLEOTIDE SEQUENCE [LARGE SCALE GENOMIC DNA]</scope>
    <source>
        <strain evidence="5 6">SWIR-1</strain>
    </source>
</reference>
<dbReference type="PROSITE" id="PS01124">
    <property type="entry name" value="HTH_ARAC_FAMILY_2"/>
    <property type="match status" value="1"/>
</dbReference>
<keyword evidence="2" id="KW-0238">DNA-binding</keyword>
<proteinExistence type="predicted"/>
<keyword evidence="1" id="KW-0805">Transcription regulation</keyword>
<gene>
    <name evidence="5" type="ORF">P4S50_18885</name>
</gene>
<evidence type="ECO:0000313" key="5">
    <source>
        <dbReference type="EMBL" id="WFD10340.1"/>
    </source>
</evidence>
<dbReference type="RefSeq" id="WP_277732315.1">
    <property type="nucleotide sequence ID" value="NZ_CP120733.1"/>
</dbReference>
<dbReference type="Gene3D" id="1.10.10.60">
    <property type="entry name" value="Homeodomain-like"/>
    <property type="match status" value="2"/>
</dbReference>
<evidence type="ECO:0000313" key="6">
    <source>
        <dbReference type="Proteomes" id="UP001222800"/>
    </source>
</evidence>
<protein>
    <submittedName>
        <fullName evidence="5">AraC family transcriptional regulator</fullName>
    </submittedName>
</protein>
<dbReference type="EMBL" id="CP120733">
    <property type="protein sequence ID" value="WFD10340.1"/>
    <property type="molecule type" value="Genomic_DNA"/>
</dbReference>
<organism evidence="5 6">
    <name type="scientific">Tepidibacter hydrothermalis</name>
    <dbReference type="NCBI Taxonomy" id="3036126"/>
    <lineage>
        <taxon>Bacteria</taxon>
        <taxon>Bacillati</taxon>
        <taxon>Bacillota</taxon>
        <taxon>Clostridia</taxon>
        <taxon>Peptostreptococcales</taxon>
        <taxon>Peptostreptococcaceae</taxon>
        <taxon>Tepidibacter</taxon>
    </lineage>
</organism>
<dbReference type="SUPFAM" id="SSF46689">
    <property type="entry name" value="Homeodomain-like"/>
    <property type="match status" value="2"/>
</dbReference>
<accession>A0ABY8EBM6</accession>
<dbReference type="PRINTS" id="PR00032">
    <property type="entry name" value="HTHARAC"/>
</dbReference>
<dbReference type="Pfam" id="PF12833">
    <property type="entry name" value="HTH_18"/>
    <property type="match status" value="1"/>
</dbReference>
<dbReference type="SMART" id="SM00342">
    <property type="entry name" value="HTH_ARAC"/>
    <property type="match status" value="1"/>
</dbReference>
<evidence type="ECO:0000256" key="2">
    <source>
        <dbReference type="ARBA" id="ARBA00023125"/>
    </source>
</evidence>
<name>A0ABY8EBM6_9FIRM</name>
<dbReference type="PANTHER" id="PTHR43280">
    <property type="entry name" value="ARAC-FAMILY TRANSCRIPTIONAL REGULATOR"/>
    <property type="match status" value="1"/>
</dbReference>
<keyword evidence="6" id="KW-1185">Reference proteome</keyword>